<name>A0A537KFV7_9BACT</name>
<organism evidence="1 2">
    <name type="scientific">Candidatus Segetimicrobium genomatis</name>
    <dbReference type="NCBI Taxonomy" id="2569760"/>
    <lineage>
        <taxon>Bacteria</taxon>
        <taxon>Bacillati</taxon>
        <taxon>Candidatus Sysuimicrobiota</taxon>
        <taxon>Candidatus Sysuimicrobiia</taxon>
        <taxon>Candidatus Sysuimicrobiales</taxon>
        <taxon>Candidatus Segetimicrobiaceae</taxon>
        <taxon>Candidatus Segetimicrobium</taxon>
    </lineage>
</organism>
<gene>
    <name evidence="1" type="ORF">E6H01_14835</name>
</gene>
<dbReference type="AlphaFoldDB" id="A0A537KFV7"/>
<accession>A0A537KFV7</accession>
<dbReference type="EMBL" id="VBAL01000322">
    <property type="protein sequence ID" value="TMI94613.1"/>
    <property type="molecule type" value="Genomic_DNA"/>
</dbReference>
<proteinExistence type="predicted"/>
<evidence type="ECO:0000313" key="2">
    <source>
        <dbReference type="Proteomes" id="UP000319353"/>
    </source>
</evidence>
<reference evidence="1 2" key="1">
    <citation type="journal article" date="2019" name="Nat. Microbiol.">
        <title>Mediterranean grassland soil C-N compound turnover is dependent on rainfall and depth, and is mediated by genomically divergent microorganisms.</title>
        <authorList>
            <person name="Diamond S."/>
            <person name="Andeer P.F."/>
            <person name="Li Z."/>
            <person name="Crits-Christoph A."/>
            <person name="Burstein D."/>
            <person name="Anantharaman K."/>
            <person name="Lane K.R."/>
            <person name="Thomas B.C."/>
            <person name="Pan C."/>
            <person name="Northen T.R."/>
            <person name="Banfield J.F."/>
        </authorList>
    </citation>
    <scope>NUCLEOTIDE SEQUENCE [LARGE SCALE GENOMIC DNA]</scope>
    <source>
        <strain evidence="1">NP_4</strain>
    </source>
</reference>
<feature type="non-terminal residue" evidence="1">
    <location>
        <position position="60"/>
    </location>
</feature>
<protein>
    <submittedName>
        <fullName evidence="1">Uncharacterized protein</fullName>
    </submittedName>
</protein>
<evidence type="ECO:0000313" key="1">
    <source>
        <dbReference type="EMBL" id="TMI94613.1"/>
    </source>
</evidence>
<sequence>MAAARERYKLEPHLAEIRCPVRLVVGGARHDGDVGAAEVVLLRGRVHVFALDSVPGVGHY</sequence>
<dbReference type="Proteomes" id="UP000319353">
    <property type="component" value="Unassembled WGS sequence"/>
</dbReference>
<comment type="caution">
    <text evidence="1">The sequence shown here is derived from an EMBL/GenBank/DDBJ whole genome shotgun (WGS) entry which is preliminary data.</text>
</comment>